<comment type="caution">
    <text evidence="1">The sequence shown here is derived from an EMBL/GenBank/DDBJ whole genome shotgun (WGS) entry which is preliminary data.</text>
</comment>
<accession>A0ACB8CSS5</accession>
<evidence type="ECO:0000313" key="2">
    <source>
        <dbReference type="Proteomes" id="UP000821865"/>
    </source>
</evidence>
<organism evidence="1 2">
    <name type="scientific">Dermacentor silvarum</name>
    <name type="common">Tick</name>
    <dbReference type="NCBI Taxonomy" id="543639"/>
    <lineage>
        <taxon>Eukaryota</taxon>
        <taxon>Metazoa</taxon>
        <taxon>Ecdysozoa</taxon>
        <taxon>Arthropoda</taxon>
        <taxon>Chelicerata</taxon>
        <taxon>Arachnida</taxon>
        <taxon>Acari</taxon>
        <taxon>Parasitiformes</taxon>
        <taxon>Ixodida</taxon>
        <taxon>Ixodoidea</taxon>
        <taxon>Ixodidae</taxon>
        <taxon>Rhipicephalinae</taxon>
        <taxon>Dermacentor</taxon>
    </lineage>
</organism>
<keyword evidence="2" id="KW-1185">Reference proteome</keyword>
<sequence length="928" mass="100852">MDPSAPSISTTSAPGGGDENAVYEELLPVLIQCFAIILLGYFSGRMGLIGPAETRSLNVFVSYFALPAAAFKSLAVIALGQVNWRFLAAVAIGKCVIFAVVAAVTLALVGRPASFAKAGLYAIAASQSNDFGLGYPLFVHLYDKIQPTFSHYVYLIAPIDLVFLNPIAFVMMEYGRSYEDNNGETVTGTQPATPKRGRLLSTLTGILVKNPAVVAPALGIVWNVSTSGATLPSVVEGILDSLSVAFIATALYLLGLSIIGNLGSMGKYAALTPVLLVTAKIVACPLVMRELVNLLGVGNNERDRKDFGNFGFLYGMLPMAPSVFLFATQYELPTAAVSTAMVAGTFLSAPFIFITATMSQMKVHSLKDFAATMGKTMVSSSAVSAACCLWLLVVLFRRRHRVTHGTTIYLVVCQLATALGGILWEPTSIDEPLSPLAYAQSVLSLAGIFASRVGTAILAGLLALLHWRSLCFVLRLKWLIVVAGFGSSVLVALLLCLSIPKRVPRLESTNPNFQFGNIQAVVAVTVLLTSLLFTVVSLVFQHRSRLQMRDCGPIGGSSDNDEQNNMVHSDFNSPLIQPSSRSCTRTSGSQEEAKGKSDECTGYTGGCADCANYSDEEHSTVPDLEDLISSPKPKVKAQRTKLSRSGTLSKLSCKSVNSSRFEFNVSPMKQAPSTSFDQLCGPQFNCDKEQVRHCISLIGTYNRQNGIGLHNTDEVLGLDSVVQADDDIHQVFRHSVLVLLLSISMVIGLAVSLWQLLLTDCPTGILVELTFVDIILNYGQGMLTFLVFGLDAKWLLGWLSDTWYFVSCRQQRRRDTPTLMLPKLEDLSPEARQICTQFHVYHRDSCITDICHSRPGPDGTELHLAFVGRDLVDWLLAVGLCQDRVQATRYGKWLLEGRVIAHVTGRHHFCDELYTYIFLPSQELDVSS</sequence>
<gene>
    <name evidence="1" type="ORF">HPB49_018070</name>
</gene>
<reference evidence="1" key="1">
    <citation type="submission" date="2020-05" db="EMBL/GenBank/DDBJ databases">
        <title>Large-scale comparative analyses of tick genomes elucidate their genetic diversity and vector capacities.</title>
        <authorList>
            <person name="Jia N."/>
            <person name="Wang J."/>
            <person name="Shi W."/>
            <person name="Du L."/>
            <person name="Sun Y."/>
            <person name="Zhan W."/>
            <person name="Jiang J."/>
            <person name="Wang Q."/>
            <person name="Zhang B."/>
            <person name="Ji P."/>
            <person name="Sakyi L.B."/>
            <person name="Cui X."/>
            <person name="Yuan T."/>
            <person name="Jiang B."/>
            <person name="Yang W."/>
            <person name="Lam T.T.-Y."/>
            <person name="Chang Q."/>
            <person name="Ding S."/>
            <person name="Wang X."/>
            <person name="Zhu J."/>
            <person name="Ruan X."/>
            <person name="Zhao L."/>
            <person name="Wei J."/>
            <person name="Que T."/>
            <person name="Du C."/>
            <person name="Cheng J."/>
            <person name="Dai P."/>
            <person name="Han X."/>
            <person name="Huang E."/>
            <person name="Gao Y."/>
            <person name="Liu J."/>
            <person name="Shao H."/>
            <person name="Ye R."/>
            <person name="Li L."/>
            <person name="Wei W."/>
            <person name="Wang X."/>
            <person name="Wang C."/>
            <person name="Yang T."/>
            <person name="Huo Q."/>
            <person name="Li W."/>
            <person name="Guo W."/>
            <person name="Chen H."/>
            <person name="Zhou L."/>
            <person name="Ni X."/>
            <person name="Tian J."/>
            <person name="Zhou Y."/>
            <person name="Sheng Y."/>
            <person name="Liu T."/>
            <person name="Pan Y."/>
            <person name="Xia L."/>
            <person name="Li J."/>
            <person name="Zhao F."/>
            <person name="Cao W."/>
        </authorList>
    </citation>
    <scope>NUCLEOTIDE SEQUENCE</scope>
    <source>
        <strain evidence="1">Dsil-2018</strain>
    </source>
</reference>
<protein>
    <submittedName>
        <fullName evidence="1">Uncharacterized protein</fullName>
    </submittedName>
</protein>
<evidence type="ECO:0000313" key="1">
    <source>
        <dbReference type="EMBL" id="KAH7949988.1"/>
    </source>
</evidence>
<proteinExistence type="predicted"/>
<name>A0ACB8CSS5_DERSI</name>
<dbReference type="EMBL" id="CM023474">
    <property type="protein sequence ID" value="KAH7949988.1"/>
    <property type="molecule type" value="Genomic_DNA"/>
</dbReference>
<dbReference type="Proteomes" id="UP000821865">
    <property type="component" value="Chromosome 5"/>
</dbReference>